<evidence type="ECO:0000313" key="3">
    <source>
        <dbReference type="Proteomes" id="UP000050794"/>
    </source>
</evidence>
<reference evidence="4" key="1">
    <citation type="submission" date="2016-06" db="UniProtKB">
        <authorList>
            <consortium name="WormBaseParasite"/>
        </authorList>
    </citation>
    <scope>IDENTIFICATION</scope>
</reference>
<keyword evidence="3" id="KW-1185">Reference proteome</keyword>
<keyword evidence="1" id="KW-0812">Transmembrane</keyword>
<proteinExistence type="predicted"/>
<accession>A0A183UBG6</accession>
<dbReference type="EMBL" id="UYWY01019399">
    <property type="protein sequence ID" value="VDM37080.1"/>
    <property type="molecule type" value="Genomic_DNA"/>
</dbReference>
<sequence length="76" mass="8377">MGTLGVVLVSSTLLLLNSHLPWHVIFGLTFCFLLRVFDVCWLNDRVLQAHVGERMFSSGRGTELSGNTAQLFGIAL</sequence>
<organism evidence="3 4">
    <name type="scientific">Toxocara canis</name>
    <name type="common">Canine roundworm</name>
    <dbReference type="NCBI Taxonomy" id="6265"/>
    <lineage>
        <taxon>Eukaryota</taxon>
        <taxon>Metazoa</taxon>
        <taxon>Ecdysozoa</taxon>
        <taxon>Nematoda</taxon>
        <taxon>Chromadorea</taxon>
        <taxon>Rhabditida</taxon>
        <taxon>Spirurina</taxon>
        <taxon>Ascaridomorpha</taxon>
        <taxon>Ascaridoidea</taxon>
        <taxon>Toxocaridae</taxon>
        <taxon>Toxocara</taxon>
    </lineage>
</organism>
<evidence type="ECO:0000256" key="1">
    <source>
        <dbReference type="SAM" id="Phobius"/>
    </source>
</evidence>
<dbReference type="Proteomes" id="UP000050794">
    <property type="component" value="Unassembled WGS sequence"/>
</dbReference>
<name>A0A183UBG6_TOXCA</name>
<gene>
    <name evidence="2" type="ORF">TCNE_LOCUS5836</name>
</gene>
<keyword evidence="1" id="KW-1133">Transmembrane helix</keyword>
<reference evidence="2 3" key="2">
    <citation type="submission" date="2018-11" db="EMBL/GenBank/DDBJ databases">
        <authorList>
            <consortium name="Pathogen Informatics"/>
        </authorList>
    </citation>
    <scope>NUCLEOTIDE SEQUENCE [LARGE SCALE GENOMIC DNA]</scope>
</reference>
<evidence type="ECO:0000313" key="4">
    <source>
        <dbReference type="WBParaSite" id="TCNE_0000583601-mRNA-1"/>
    </source>
</evidence>
<dbReference type="AlphaFoldDB" id="A0A183UBG6"/>
<keyword evidence="1" id="KW-0472">Membrane</keyword>
<feature type="transmembrane region" description="Helical" evidence="1">
    <location>
        <begin position="20"/>
        <end position="37"/>
    </location>
</feature>
<dbReference type="WBParaSite" id="TCNE_0000583601-mRNA-1">
    <property type="protein sequence ID" value="TCNE_0000583601-mRNA-1"/>
    <property type="gene ID" value="TCNE_0000583601"/>
</dbReference>
<evidence type="ECO:0000313" key="2">
    <source>
        <dbReference type="EMBL" id="VDM37080.1"/>
    </source>
</evidence>
<protein>
    <submittedName>
        <fullName evidence="4">Inner membrane protein</fullName>
    </submittedName>
</protein>